<dbReference type="AlphaFoldDB" id="A0AAN7B195"/>
<reference evidence="3" key="2">
    <citation type="submission" date="2023-05" db="EMBL/GenBank/DDBJ databases">
        <authorList>
            <consortium name="Lawrence Berkeley National Laboratory"/>
            <person name="Steindorff A."/>
            <person name="Hensen N."/>
            <person name="Bonometti L."/>
            <person name="Westerberg I."/>
            <person name="Brannstrom I.O."/>
            <person name="Guillou S."/>
            <person name="Cros-Aarteil S."/>
            <person name="Calhoun S."/>
            <person name="Haridas S."/>
            <person name="Kuo A."/>
            <person name="Mondo S."/>
            <person name="Pangilinan J."/>
            <person name="Riley R."/>
            <person name="Labutti K."/>
            <person name="Andreopoulos B."/>
            <person name="Lipzen A."/>
            <person name="Chen C."/>
            <person name="Yanf M."/>
            <person name="Daum C."/>
            <person name="Ng V."/>
            <person name="Clum A."/>
            <person name="Ohm R."/>
            <person name="Martin F."/>
            <person name="Silar P."/>
            <person name="Natvig D."/>
            <person name="Lalanne C."/>
            <person name="Gautier V."/>
            <person name="Ament-Velasquez S.L."/>
            <person name="Kruys A."/>
            <person name="Hutchinson M.I."/>
            <person name="Powell A.J."/>
            <person name="Barry K."/>
            <person name="Miller A.N."/>
            <person name="Grigoriev I.V."/>
            <person name="Debuchy R."/>
            <person name="Gladieux P."/>
            <person name="Thoren M.H."/>
            <person name="Johannesson H."/>
        </authorList>
    </citation>
    <scope>NUCLEOTIDE SEQUENCE</scope>
    <source>
        <strain evidence="3">PSN293</strain>
    </source>
</reference>
<keyword evidence="4" id="KW-1185">Reference proteome</keyword>
<dbReference type="GO" id="GO:0004571">
    <property type="term" value="F:mannosyl-oligosaccharide 1,2-alpha-mannosidase activity"/>
    <property type="evidence" value="ECO:0007669"/>
    <property type="project" value="InterPro"/>
</dbReference>
<evidence type="ECO:0000256" key="2">
    <source>
        <dbReference type="SAM" id="MobiDB-lite"/>
    </source>
</evidence>
<dbReference type="PROSITE" id="PS51257">
    <property type="entry name" value="PROKAR_LIPOPROTEIN"/>
    <property type="match status" value="1"/>
</dbReference>
<evidence type="ECO:0000313" key="3">
    <source>
        <dbReference type="EMBL" id="KAK4206589.1"/>
    </source>
</evidence>
<sequence length="198" mass="22070">MYQSKTANPHSSPTSSTYPVSSGACSASLELLELPDHVSAGEQITRGCVWAYAGTPTGIMPEVFTLITCLSLDSCPWDEARWHRDGDKRLAKGYSAVNTDYWSHYQHQNEHGDPYRWTSSPSFQNQKHQTEQARSTMQFGSSWTDSPNGHTSCHGKRQRPLNNSHTFSNDTSSAITGCRTTSRQTETSCSHPRFGKHL</sequence>
<accession>A0AAN7B195</accession>
<proteinExistence type="inferred from homology"/>
<evidence type="ECO:0000256" key="1">
    <source>
        <dbReference type="ARBA" id="ARBA00007658"/>
    </source>
</evidence>
<dbReference type="Gene3D" id="1.50.10.10">
    <property type="match status" value="1"/>
</dbReference>
<feature type="compositionally biased region" description="Polar residues" evidence="2">
    <location>
        <begin position="160"/>
        <end position="190"/>
    </location>
</feature>
<protein>
    <submittedName>
        <fullName evidence="3">Uncharacterized protein</fullName>
    </submittedName>
</protein>
<dbReference type="InterPro" id="IPR012341">
    <property type="entry name" value="6hp_glycosidase-like_sf"/>
</dbReference>
<dbReference type="GO" id="GO:0005975">
    <property type="term" value="P:carbohydrate metabolic process"/>
    <property type="evidence" value="ECO:0007669"/>
    <property type="project" value="InterPro"/>
</dbReference>
<name>A0AAN7B195_9PEZI</name>
<dbReference type="GO" id="GO:0036503">
    <property type="term" value="P:ERAD pathway"/>
    <property type="evidence" value="ECO:0007669"/>
    <property type="project" value="UniProtKB-ARBA"/>
</dbReference>
<dbReference type="InterPro" id="IPR036026">
    <property type="entry name" value="Seven-hairpin_glycosidases"/>
</dbReference>
<dbReference type="SUPFAM" id="SSF48225">
    <property type="entry name" value="Seven-hairpin glycosidases"/>
    <property type="match status" value="1"/>
</dbReference>
<feature type="region of interest" description="Disordered" evidence="2">
    <location>
        <begin position="126"/>
        <end position="198"/>
    </location>
</feature>
<gene>
    <name evidence="3" type="ORF">QBC37DRAFT_458350</name>
</gene>
<evidence type="ECO:0000313" key="4">
    <source>
        <dbReference type="Proteomes" id="UP001301769"/>
    </source>
</evidence>
<dbReference type="Pfam" id="PF01532">
    <property type="entry name" value="Glyco_hydro_47"/>
    <property type="match status" value="1"/>
</dbReference>
<comment type="caution">
    <text evidence="3">The sequence shown here is derived from an EMBL/GenBank/DDBJ whole genome shotgun (WGS) entry which is preliminary data.</text>
</comment>
<dbReference type="GO" id="GO:0005509">
    <property type="term" value="F:calcium ion binding"/>
    <property type="evidence" value="ECO:0007669"/>
    <property type="project" value="InterPro"/>
</dbReference>
<dbReference type="EMBL" id="MU858381">
    <property type="protein sequence ID" value="KAK4206589.1"/>
    <property type="molecule type" value="Genomic_DNA"/>
</dbReference>
<comment type="similarity">
    <text evidence="1">Belongs to the glycosyl hydrolase 47 family.</text>
</comment>
<feature type="compositionally biased region" description="Polar residues" evidence="2">
    <location>
        <begin position="126"/>
        <end position="151"/>
    </location>
</feature>
<organism evidence="3 4">
    <name type="scientific">Rhypophila decipiens</name>
    <dbReference type="NCBI Taxonomy" id="261697"/>
    <lineage>
        <taxon>Eukaryota</taxon>
        <taxon>Fungi</taxon>
        <taxon>Dikarya</taxon>
        <taxon>Ascomycota</taxon>
        <taxon>Pezizomycotina</taxon>
        <taxon>Sordariomycetes</taxon>
        <taxon>Sordariomycetidae</taxon>
        <taxon>Sordariales</taxon>
        <taxon>Naviculisporaceae</taxon>
        <taxon>Rhypophila</taxon>
    </lineage>
</organism>
<dbReference type="GO" id="GO:0016020">
    <property type="term" value="C:membrane"/>
    <property type="evidence" value="ECO:0007669"/>
    <property type="project" value="InterPro"/>
</dbReference>
<dbReference type="Proteomes" id="UP001301769">
    <property type="component" value="Unassembled WGS sequence"/>
</dbReference>
<dbReference type="InterPro" id="IPR001382">
    <property type="entry name" value="Glyco_hydro_47"/>
</dbReference>
<reference evidence="3" key="1">
    <citation type="journal article" date="2023" name="Mol. Phylogenet. Evol.">
        <title>Genome-scale phylogeny and comparative genomics of the fungal order Sordariales.</title>
        <authorList>
            <person name="Hensen N."/>
            <person name="Bonometti L."/>
            <person name="Westerberg I."/>
            <person name="Brannstrom I.O."/>
            <person name="Guillou S."/>
            <person name="Cros-Aarteil S."/>
            <person name="Calhoun S."/>
            <person name="Haridas S."/>
            <person name="Kuo A."/>
            <person name="Mondo S."/>
            <person name="Pangilinan J."/>
            <person name="Riley R."/>
            <person name="LaButti K."/>
            <person name="Andreopoulos B."/>
            <person name="Lipzen A."/>
            <person name="Chen C."/>
            <person name="Yan M."/>
            <person name="Daum C."/>
            <person name="Ng V."/>
            <person name="Clum A."/>
            <person name="Steindorff A."/>
            <person name="Ohm R.A."/>
            <person name="Martin F."/>
            <person name="Silar P."/>
            <person name="Natvig D.O."/>
            <person name="Lalanne C."/>
            <person name="Gautier V."/>
            <person name="Ament-Velasquez S.L."/>
            <person name="Kruys A."/>
            <person name="Hutchinson M.I."/>
            <person name="Powell A.J."/>
            <person name="Barry K."/>
            <person name="Miller A.N."/>
            <person name="Grigoriev I.V."/>
            <person name="Debuchy R."/>
            <person name="Gladieux P."/>
            <person name="Hiltunen Thoren M."/>
            <person name="Johannesson H."/>
        </authorList>
    </citation>
    <scope>NUCLEOTIDE SEQUENCE</scope>
    <source>
        <strain evidence="3">PSN293</strain>
    </source>
</reference>